<keyword evidence="1" id="KW-0732">Signal</keyword>
<evidence type="ECO:0000256" key="1">
    <source>
        <dbReference type="SAM" id="SignalP"/>
    </source>
</evidence>
<protein>
    <recommendedName>
        <fullName evidence="4">Secreted protein</fullName>
    </recommendedName>
</protein>
<evidence type="ECO:0000313" key="2">
    <source>
        <dbReference type="EMBL" id="KIM42432.1"/>
    </source>
</evidence>
<reference evidence="2 3" key="1">
    <citation type="submission" date="2014-04" db="EMBL/GenBank/DDBJ databases">
        <authorList>
            <consortium name="DOE Joint Genome Institute"/>
            <person name="Kuo A."/>
            <person name="Gay G."/>
            <person name="Dore J."/>
            <person name="Kohler A."/>
            <person name="Nagy L.G."/>
            <person name="Floudas D."/>
            <person name="Copeland A."/>
            <person name="Barry K.W."/>
            <person name="Cichocki N."/>
            <person name="Veneault-Fourrey C."/>
            <person name="LaButti K."/>
            <person name="Lindquist E.A."/>
            <person name="Lipzen A."/>
            <person name="Lundell T."/>
            <person name="Morin E."/>
            <person name="Murat C."/>
            <person name="Sun H."/>
            <person name="Tunlid A."/>
            <person name="Henrissat B."/>
            <person name="Grigoriev I.V."/>
            <person name="Hibbett D.S."/>
            <person name="Martin F."/>
            <person name="Nordberg H.P."/>
            <person name="Cantor M.N."/>
            <person name="Hua S.X."/>
        </authorList>
    </citation>
    <scope>NUCLEOTIDE SEQUENCE [LARGE SCALE GENOMIC DNA]</scope>
    <source>
        <strain evidence="3">h7</strain>
    </source>
</reference>
<evidence type="ECO:0008006" key="4">
    <source>
        <dbReference type="Google" id="ProtNLM"/>
    </source>
</evidence>
<sequence>MSFTPLCYVVAHIVPLVSIAIICSGGCCPPSGYLSQSVALDRAPSCVASSARVITEDLLEFVRECVEDRFFNEISAPRRAASTYTYMKLS</sequence>
<feature type="chain" id="PRO_5002159715" description="Secreted protein" evidence="1">
    <location>
        <begin position="20"/>
        <end position="90"/>
    </location>
</feature>
<gene>
    <name evidence="2" type="ORF">M413DRAFT_133852</name>
</gene>
<dbReference type="EMBL" id="KN831778">
    <property type="protein sequence ID" value="KIM42432.1"/>
    <property type="molecule type" value="Genomic_DNA"/>
</dbReference>
<reference evidence="3" key="2">
    <citation type="submission" date="2015-01" db="EMBL/GenBank/DDBJ databases">
        <title>Evolutionary Origins and Diversification of the Mycorrhizal Mutualists.</title>
        <authorList>
            <consortium name="DOE Joint Genome Institute"/>
            <consortium name="Mycorrhizal Genomics Consortium"/>
            <person name="Kohler A."/>
            <person name="Kuo A."/>
            <person name="Nagy L.G."/>
            <person name="Floudas D."/>
            <person name="Copeland A."/>
            <person name="Barry K.W."/>
            <person name="Cichocki N."/>
            <person name="Veneault-Fourrey C."/>
            <person name="LaButti K."/>
            <person name="Lindquist E.A."/>
            <person name="Lipzen A."/>
            <person name="Lundell T."/>
            <person name="Morin E."/>
            <person name="Murat C."/>
            <person name="Riley R."/>
            <person name="Ohm R."/>
            <person name="Sun H."/>
            <person name="Tunlid A."/>
            <person name="Henrissat B."/>
            <person name="Grigoriev I.V."/>
            <person name="Hibbett D.S."/>
            <person name="Martin F."/>
        </authorList>
    </citation>
    <scope>NUCLEOTIDE SEQUENCE [LARGE SCALE GENOMIC DNA]</scope>
    <source>
        <strain evidence="3">h7</strain>
    </source>
</reference>
<dbReference type="Proteomes" id="UP000053424">
    <property type="component" value="Unassembled WGS sequence"/>
</dbReference>
<name>A0A0C2YN19_HEBCY</name>
<dbReference type="AlphaFoldDB" id="A0A0C2YN19"/>
<proteinExistence type="predicted"/>
<keyword evidence="3" id="KW-1185">Reference proteome</keyword>
<feature type="signal peptide" evidence="1">
    <location>
        <begin position="1"/>
        <end position="19"/>
    </location>
</feature>
<accession>A0A0C2YN19</accession>
<evidence type="ECO:0000313" key="3">
    <source>
        <dbReference type="Proteomes" id="UP000053424"/>
    </source>
</evidence>
<dbReference type="HOGENOM" id="CLU_2441099_0_0_1"/>
<organism evidence="2 3">
    <name type="scientific">Hebeloma cylindrosporum</name>
    <dbReference type="NCBI Taxonomy" id="76867"/>
    <lineage>
        <taxon>Eukaryota</taxon>
        <taxon>Fungi</taxon>
        <taxon>Dikarya</taxon>
        <taxon>Basidiomycota</taxon>
        <taxon>Agaricomycotina</taxon>
        <taxon>Agaricomycetes</taxon>
        <taxon>Agaricomycetidae</taxon>
        <taxon>Agaricales</taxon>
        <taxon>Agaricineae</taxon>
        <taxon>Hymenogastraceae</taxon>
        <taxon>Hebeloma</taxon>
    </lineage>
</organism>